<dbReference type="Proteomes" id="UP000035067">
    <property type="component" value="Unassembled WGS sequence"/>
</dbReference>
<dbReference type="EMBL" id="JXQG01000010">
    <property type="protein sequence ID" value="KKZ12826.1"/>
    <property type="molecule type" value="Genomic_DNA"/>
</dbReference>
<proteinExistence type="predicted"/>
<dbReference type="PATRIC" id="fig|1604020.3.peg.2185"/>
<gene>
    <name evidence="1" type="ORF">TE42_02745</name>
</gene>
<protein>
    <recommendedName>
        <fullName evidence="3">Restriction endonuclease type IV Mrr domain-containing protein</fullName>
    </recommendedName>
</protein>
<evidence type="ECO:0000313" key="1">
    <source>
        <dbReference type="EMBL" id="KKZ12826.1"/>
    </source>
</evidence>
<comment type="caution">
    <text evidence="1">The sequence shown here is derived from an EMBL/GenBank/DDBJ whole genome shotgun (WGS) entry which is preliminary data.</text>
</comment>
<sequence length="155" mass="17983">MTTPATDFRHIRPWRGSQDQAFEELCYQLRDPTPQGAELVKTGSPDGSLEWYVTCRNGVQWGWQVKYSFDIDNLLKGMEKSLKTVVEKRPNCRRLTFCIPFDLPVASEAGKRKSARQKFEDKKKSWRKRIPGAERVCIELWSEGNLLERLVQHPG</sequence>
<evidence type="ECO:0000313" key="2">
    <source>
        <dbReference type="Proteomes" id="UP000035067"/>
    </source>
</evidence>
<organism evidence="1 2">
    <name type="scientific">Candidatus Synechococcus spongiarum SP3</name>
    <dbReference type="NCBI Taxonomy" id="1604020"/>
    <lineage>
        <taxon>Bacteria</taxon>
        <taxon>Bacillati</taxon>
        <taxon>Cyanobacteriota</taxon>
        <taxon>Cyanophyceae</taxon>
        <taxon>Synechococcales</taxon>
        <taxon>Synechococcaceae</taxon>
        <taxon>Synechococcus</taxon>
    </lineage>
</organism>
<name>A0A0G2HN15_9SYNE</name>
<dbReference type="AlphaFoldDB" id="A0A0G2HN15"/>
<reference evidence="1 2" key="1">
    <citation type="submission" date="2015-01" db="EMBL/GenBank/DDBJ databases">
        <title>Lifestyle Evolution in Cyanobacterial Symbionts of Sponges.</title>
        <authorList>
            <person name="Burgsdorf I."/>
            <person name="Slaby B.M."/>
            <person name="Handley K.M."/>
            <person name="Haber M."/>
            <person name="Blom J."/>
            <person name="Marshall C.W."/>
            <person name="Gilbert J.A."/>
            <person name="Hentschel U."/>
            <person name="Steindler L."/>
        </authorList>
    </citation>
    <scope>NUCLEOTIDE SEQUENCE [LARGE SCALE GENOMIC DNA]</scope>
    <source>
        <strain evidence="1">SP3</strain>
    </source>
</reference>
<evidence type="ECO:0008006" key="3">
    <source>
        <dbReference type="Google" id="ProtNLM"/>
    </source>
</evidence>
<accession>A0A0G2HN15</accession>